<name>A0A1Q8C1M7_9PSEU</name>
<feature type="region of interest" description="Disordered" evidence="1">
    <location>
        <begin position="71"/>
        <end position="107"/>
    </location>
</feature>
<keyword evidence="3" id="KW-1185">Reference proteome</keyword>
<organism evidence="2 3">
    <name type="scientific">Actinophytocola xanthii</name>
    <dbReference type="NCBI Taxonomy" id="1912961"/>
    <lineage>
        <taxon>Bacteria</taxon>
        <taxon>Bacillati</taxon>
        <taxon>Actinomycetota</taxon>
        <taxon>Actinomycetes</taxon>
        <taxon>Pseudonocardiales</taxon>
        <taxon>Pseudonocardiaceae</taxon>
    </lineage>
</organism>
<evidence type="ECO:0008006" key="4">
    <source>
        <dbReference type="Google" id="ProtNLM"/>
    </source>
</evidence>
<sequence>MAGSAAVVGLADGEQPVPPPTTGEISLVAYDSCEAALRELKNAAMPHVGPYGFAGPGVDYEAGAEGDARVAVPDRNSTGGVSAAEAPGSSAGKQGGHSTTNVHESGVEEPDLVKTDGRRVVTLADGALDVVDVATRKRTARVELPMGTRDSVYGGGAANQLLLDGDRALVMITNGYVMSLPAEKLPGGTPPAKEVWGSQLVLVDLTGAGKVIGTLQLDGFLLDARQVGPVARVVVRSTPRLPFAYPDLPTSHDAATKRNKEIVQNSSIEDWLPKYELTSGGRTSGGQLTECTAVSHPQRYNGTGMLTVLSVDLRKELTTGDPVSIAADGDTVYGTGASLYIADDHVSHETGDVPPAERPQGDVRTEIYQFDISGEGRPVHVASGRVDGVLLNQYSLSEHEGHLRVATTTDTVESESMVSVLTRRGNELAQVGQVGGLGKGERIYSVRYMGDVAYLVTFRQTDPLYTVDLSDPAAPKVTGELKITGYSAYLHPVGEGRLLGVGQEATTEGRVTGLQVSLFDTTADGAKRLDQHQVPGGSSEVEHDPHAFLHWPDRDLVVVPITSSVVDSRTGAGNYDAGALVLRVTENTVDEVGIVRHNPRDNPGAPPRRALVVNDELWTIGHADVVVSDLDNLNQLARIAL</sequence>
<dbReference type="EMBL" id="MSIE01000097">
    <property type="protein sequence ID" value="OLF08270.1"/>
    <property type="molecule type" value="Genomic_DNA"/>
</dbReference>
<proteinExistence type="predicted"/>
<accession>A0A1Q8C1M7</accession>
<dbReference type="InterPro" id="IPR019198">
    <property type="entry name" value="Beta_propeller_containing"/>
</dbReference>
<evidence type="ECO:0000256" key="1">
    <source>
        <dbReference type="SAM" id="MobiDB-lite"/>
    </source>
</evidence>
<protein>
    <recommendedName>
        <fullName evidence="4">Benzoate transporter</fullName>
    </recommendedName>
</protein>
<dbReference type="Proteomes" id="UP000185596">
    <property type="component" value="Unassembled WGS sequence"/>
</dbReference>
<feature type="region of interest" description="Disordered" evidence="1">
    <location>
        <begin position="1"/>
        <end position="20"/>
    </location>
</feature>
<evidence type="ECO:0000313" key="2">
    <source>
        <dbReference type="EMBL" id="OLF08270.1"/>
    </source>
</evidence>
<dbReference type="AlphaFoldDB" id="A0A1Q8C1M7"/>
<dbReference type="STRING" id="1912961.BU204_34595"/>
<dbReference type="Pfam" id="PF09826">
    <property type="entry name" value="Beta_propel"/>
    <property type="match status" value="1"/>
</dbReference>
<gene>
    <name evidence="2" type="ORF">BU204_34595</name>
</gene>
<comment type="caution">
    <text evidence="2">The sequence shown here is derived from an EMBL/GenBank/DDBJ whole genome shotgun (WGS) entry which is preliminary data.</text>
</comment>
<reference evidence="2 3" key="1">
    <citation type="submission" date="2016-12" db="EMBL/GenBank/DDBJ databases">
        <title>The draft genome sequence of Actinophytocola sp. 11-183.</title>
        <authorList>
            <person name="Wang W."/>
            <person name="Yuan L."/>
        </authorList>
    </citation>
    <scope>NUCLEOTIDE SEQUENCE [LARGE SCALE GENOMIC DNA]</scope>
    <source>
        <strain evidence="2 3">11-183</strain>
    </source>
</reference>
<evidence type="ECO:0000313" key="3">
    <source>
        <dbReference type="Proteomes" id="UP000185596"/>
    </source>
</evidence>